<organism evidence="2">
    <name type="scientific">uncultured Caudovirales phage</name>
    <dbReference type="NCBI Taxonomy" id="2100421"/>
    <lineage>
        <taxon>Viruses</taxon>
        <taxon>Duplodnaviria</taxon>
        <taxon>Heunggongvirae</taxon>
        <taxon>Uroviricota</taxon>
        <taxon>Caudoviricetes</taxon>
        <taxon>Peduoviridae</taxon>
        <taxon>Maltschvirus</taxon>
        <taxon>Maltschvirus maltsch</taxon>
    </lineage>
</organism>
<evidence type="ECO:0000313" key="2">
    <source>
        <dbReference type="EMBL" id="CAB5218869.1"/>
    </source>
</evidence>
<sequence>MTIIDYTNPFTDNSVALVDYDSKLDELGTDIETALTYLDSGLHDIVDSITQKDFNLIDNYMHSAKNNIESAVSELQGILATWDDRNIEHIAKALHEFRLMCVLKT</sequence>
<protein>
    <submittedName>
        <fullName evidence="2">Uncharacterized protein</fullName>
    </submittedName>
</protein>
<accession>A0A6J7WLC9</accession>
<name>A0A6J7WLC9_9CAUD</name>
<dbReference type="EMBL" id="LR796227">
    <property type="protein sequence ID" value="CAB4128117.1"/>
    <property type="molecule type" value="Genomic_DNA"/>
</dbReference>
<evidence type="ECO:0000313" key="1">
    <source>
        <dbReference type="EMBL" id="CAB4128117.1"/>
    </source>
</evidence>
<reference evidence="2" key="1">
    <citation type="submission" date="2020-05" db="EMBL/GenBank/DDBJ databases">
        <authorList>
            <person name="Chiriac C."/>
            <person name="Salcher M."/>
            <person name="Ghai R."/>
            <person name="Kavagutti S V."/>
        </authorList>
    </citation>
    <scope>NUCLEOTIDE SEQUENCE</scope>
</reference>
<dbReference type="EMBL" id="LR798270">
    <property type="protein sequence ID" value="CAB5218869.1"/>
    <property type="molecule type" value="Genomic_DNA"/>
</dbReference>
<proteinExistence type="predicted"/>
<gene>
    <name evidence="1" type="ORF">UFOVP109_25</name>
    <name evidence="2" type="ORF">UFOVP224_5</name>
</gene>